<keyword evidence="1" id="KW-0472">Membrane</keyword>
<name>A0ABT8RBE6_9BACT</name>
<dbReference type="Pfam" id="PF26566">
    <property type="entry name" value="PH_40"/>
    <property type="match status" value="1"/>
</dbReference>
<protein>
    <recommendedName>
        <fullName evidence="2">PH domain-containing protein</fullName>
    </recommendedName>
</protein>
<dbReference type="EMBL" id="JAUKPO010000019">
    <property type="protein sequence ID" value="MDO1449435.1"/>
    <property type="molecule type" value="Genomic_DNA"/>
</dbReference>
<evidence type="ECO:0000256" key="1">
    <source>
        <dbReference type="SAM" id="Phobius"/>
    </source>
</evidence>
<evidence type="ECO:0000313" key="3">
    <source>
        <dbReference type="EMBL" id="MDO1449435.1"/>
    </source>
</evidence>
<evidence type="ECO:0000259" key="2">
    <source>
        <dbReference type="Pfam" id="PF26566"/>
    </source>
</evidence>
<feature type="transmembrane region" description="Helical" evidence="1">
    <location>
        <begin position="6"/>
        <end position="25"/>
    </location>
</feature>
<dbReference type="Proteomes" id="UP001168528">
    <property type="component" value="Unassembled WGS sequence"/>
</dbReference>
<keyword evidence="4" id="KW-1185">Reference proteome</keyword>
<comment type="caution">
    <text evidence="3">The sequence shown here is derived from an EMBL/GenBank/DDBJ whole genome shotgun (WGS) entry which is preliminary data.</text>
</comment>
<reference evidence="3" key="1">
    <citation type="submission" date="2023-07" db="EMBL/GenBank/DDBJ databases">
        <title>The genome sequence of Rhodocytophaga aerolata KACC 12507.</title>
        <authorList>
            <person name="Zhang X."/>
        </authorList>
    </citation>
    <scope>NUCLEOTIDE SEQUENCE</scope>
    <source>
        <strain evidence="3">KACC 12507</strain>
    </source>
</reference>
<proteinExistence type="predicted"/>
<feature type="domain" description="PH" evidence="2">
    <location>
        <begin position="34"/>
        <end position="180"/>
    </location>
</feature>
<evidence type="ECO:0000313" key="4">
    <source>
        <dbReference type="Proteomes" id="UP001168528"/>
    </source>
</evidence>
<feature type="transmembrane region" description="Helical" evidence="1">
    <location>
        <begin position="72"/>
        <end position="96"/>
    </location>
</feature>
<accession>A0ABT8RBE6</accession>
<dbReference type="RefSeq" id="WP_302040238.1">
    <property type="nucleotide sequence ID" value="NZ_JAUKPO010000019.1"/>
</dbReference>
<keyword evidence="1" id="KW-1133">Transmembrane helix</keyword>
<organism evidence="3 4">
    <name type="scientific">Rhodocytophaga aerolata</name>
    <dbReference type="NCBI Taxonomy" id="455078"/>
    <lineage>
        <taxon>Bacteria</taxon>
        <taxon>Pseudomonadati</taxon>
        <taxon>Bacteroidota</taxon>
        <taxon>Cytophagia</taxon>
        <taxon>Cytophagales</taxon>
        <taxon>Rhodocytophagaceae</taxon>
        <taxon>Rhodocytophaga</taxon>
    </lineage>
</organism>
<gene>
    <name evidence="3" type="ORF">Q0590_24380</name>
</gene>
<dbReference type="InterPro" id="IPR058916">
    <property type="entry name" value="PH_40"/>
</dbReference>
<sequence>MNKVLALLLVLVIAYQSLSPLINLFSRRKIRRKEYKVTFSKQLNHLFSATLLLLVPLVTISSYYQFYEQLPLYVKTGLIVLGSLCVISALVSLYLYREYSRKTPYDALIYDSQVHTMELSLPTGKSIIRLPNVHRVEWYRTQNAFRMMPWSNFEYFILELRNGSRVIVTSLMVPPAQFEALLNQLDLEIIRHKKIIPTIK</sequence>
<feature type="transmembrane region" description="Helical" evidence="1">
    <location>
        <begin position="46"/>
        <end position="66"/>
    </location>
</feature>
<keyword evidence="1" id="KW-0812">Transmembrane</keyword>